<keyword evidence="2" id="KW-1185">Reference proteome</keyword>
<organism evidence="1 2">
    <name type="scientific">Epilithonimonas mollis</name>
    <dbReference type="NCBI Taxonomy" id="216903"/>
    <lineage>
        <taxon>Bacteria</taxon>
        <taxon>Pseudomonadati</taxon>
        <taxon>Bacteroidota</taxon>
        <taxon>Flavobacteriia</taxon>
        <taxon>Flavobacteriales</taxon>
        <taxon>Weeksellaceae</taxon>
        <taxon>Chryseobacterium group</taxon>
        <taxon>Epilithonimonas</taxon>
    </lineage>
</organism>
<dbReference type="RefSeq" id="WP_072997407.1">
    <property type="nucleotide sequence ID" value="NZ_FRAM01000002.1"/>
</dbReference>
<dbReference type="AlphaFoldDB" id="A0A1M6R7K1"/>
<dbReference type="OrthoDB" id="1267547at2"/>
<proteinExistence type="predicted"/>
<dbReference type="Pfam" id="PF13578">
    <property type="entry name" value="Methyltransf_24"/>
    <property type="match status" value="1"/>
</dbReference>
<gene>
    <name evidence="1" type="ORF">SAMN05444371_1727</name>
</gene>
<reference evidence="2" key="1">
    <citation type="submission" date="2016-11" db="EMBL/GenBank/DDBJ databases">
        <authorList>
            <person name="Varghese N."/>
            <person name="Submissions S."/>
        </authorList>
    </citation>
    <scope>NUCLEOTIDE SEQUENCE [LARGE SCALE GENOMIC DNA]</scope>
    <source>
        <strain evidence="2">DSM 18016</strain>
    </source>
</reference>
<dbReference type="Proteomes" id="UP000184498">
    <property type="component" value="Unassembled WGS sequence"/>
</dbReference>
<keyword evidence="1" id="KW-0489">Methyltransferase</keyword>
<keyword evidence="1" id="KW-0808">Transferase</keyword>
<dbReference type="STRING" id="216903.SAMN05444371_1727"/>
<dbReference type="InterPro" id="IPR029063">
    <property type="entry name" value="SAM-dependent_MTases_sf"/>
</dbReference>
<dbReference type="GO" id="GO:0008168">
    <property type="term" value="F:methyltransferase activity"/>
    <property type="evidence" value="ECO:0007669"/>
    <property type="project" value="UniProtKB-KW"/>
</dbReference>
<dbReference type="Gene3D" id="3.40.50.150">
    <property type="entry name" value="Vaccinia Virus protein VP39"/>
    <property type="match status" value="1"/>
</dbReference>
<evidence type="ECO:0000313" key="2">
    <source>
        <dbReference type="Proteomes" id="UP000184498"/>
    </source>
</evidence>
<protein>
    <submittedName>
        <fullName evidence="1">Methyltransferase domain-containing protein</fullName>
    </submittedName>
</protein>
<dbReference type="EMBL" id="FRAM01000002">
    <property type="protein sequence ID" value="SHK28433.1"/>
    <property type="molecule type" value="Genomic_DNA"/>
</dbReference>
<evidence type="ECO:0000313" key="1">
    <source>
        <dbReference type="EMBL" id="SHK28433.1"/>
    </source>
</evidence>
<sequence>MKKISEIISTFFAYLRRPDLYPELRRKIWKNIFNRSSALRGKEEAEKWCASLAVSEKDFIENVLQMPFVPFENIFPHEFASALQAQAKAPVKMGGAGSLSVIYYINEFTNAQNTIETGVAYGWSSFAALASLVDRNGILYSSDMPYILQNHSSDFVGCVIPEKYRKNWRLFRFADKESLPKIFAEQSVFDVMHYDSDKSYDGRIWAYNMLFDKVKKGGVFMSDDVGDNAAFKHFCEAGSLKPHILEFDGKYAGLILKD</sequence>
<dbReference type="GO" id="GO:0032259">
    <property type="term" value="P:methylation"/>
    <property type="evidence" value="ECO:0007669"/>
    <property type="project" value="UniProtKB-KW"/>
</dbReference>
<accession>A0A1M6R7K1</accession>
<name>A0A1M6R7K1_9FLAO</name>